<dbReference type="RefSeq" id="WP_272142342.1">
    <property type="nucleotide sequence ID" value="NZ_JAQNDM010000002.1"/>
</dbReference>
<dbReference type="Gene3D" id="3.20.20.100">
    <property type="entry name" value="NADP-dependent oxidoreductase domain"/>
    <property type="match status" value="1"/>
</dbReference>
<evidence type="ECO:0000256" key="1">
    <source>
        <dbReference type="ARBA" id="ARBA00023002"/>
    </source>
</evidence>
<feature type="domain" description="NADP-dependent oxidoreductase" evidence="2">
    <location>
        <begin position="21"/>
        <end position="309"/>
    </location>
</feature>
<comment type="caution">
    <text evidence="3">The sequence shown here is derived from an EMBL/GenBank/DDBJ whole genome shotgun (WGS) entry which is preliminary data.</text>
</comment>
<gene>
    <name evidence="3" type="ORF">POL68_27615</name>
</gene>
<evidence type="ECO:0000259" key="2">
    <source>
        <dbReference type="Pfam" id="PF00248"/>
    </source>
</evidence>
<keyword evidence="1" id="KW-0560">Oxidoreductase</keyword>
<keyword evidence="4" id="KW-1185">Reference proteome</keyword>
<dbReference type="SUPFAM" id="SSF51430">
    <property type="entry name" value="NAD(P)-linked oxidoreductase"/>
    <property type="match status" value="1"/>
</dbReference>
<dbReference type="InterPro" id="IPR036812">
    <property type="entry name" value="NAD(P)_OxRdtase_dom_sf"/>
</dbReference>
<accession>A0ABT5DFI6</accession>
<evidence type="ECO:0000313" key="4">
    <source>
        <dbReference type="Proteomes" id="UP001221838"/>
    </source>
</evidence>
<dbReference type="InterPro" id="IPR023210">
    <property type="entry name" value="NADP_OxRdtase_dom"/>
</dbReference>
<name>A0ABT5DFI6_9BACT</name>
<dbReference type="InterPro" id="IPR050791">
    <property type="entry name" value="Aldo-Keto_reductase"/>
</dbReference>
<protein>
    <submittedName>
        <fullName evidence="3">Aldo/keto reductase</fullName>
    </submittedName>
</protein>
<dbReference type="PANTHER" id="PTHR43625:SF40">
    <property type="entry name" value="ALDO-KETO REDUCTASE YAKC [NADP(+)]"/>
    <property type="match status" value="1"/>
</dbReference>
<dbReference type="Pfam" id="PF00248">
    <property type="entry name" value="Aldo_ket_red"/>
    <property type="match status" value="1"/>
</dbReference>
<proteinExistence type="predicted"/>
<dbReference type="PANTHER" id="PTHR43625">
    <property type="entry name" value="AFLATOXIN B1 ALDEHYDE REDUCTASE"/>
    <property type="match status" value="1"/>
</dbReference>
<reference evidence="3 4" key="1">
    <citation type="submission" date="2022-11" db="EMBL/GenBank/DDBJ databases">
        <title>Minimal conservation of predation-associated metabolite biosynthetic gene clusters underscores biosynthetic potential of Myxococcota including descriptions for ten novel species: Archangium lansinium sp. nov., Myxococcus landrumus sp. nov., Nannocystis bai.</title>
        <authorList>
            <person name="Ahearne A."/>
            <person name="Stevens C."/>
            <person name="Dowd S."/>
        </authorList>
    </citation>
    <scope>NUCLEOTIDE SEQUENCE [LARGE SCALE GENOMIC DNA]</scope>
    <source>
        <strain evidence="3 4">NCWAL01</strain>
    </source>
</reference>
<dbReference type="EMBL" id="JAQNDM010000002">
    <property type="protein sequence ID" value="MDC0712266.1"/>
    <property type="molecule type" value="Genomic_DNA"/>
</dbReference>
<organism evidence="3 4">
    <name type="scientific">Stigmatella ashevillensis</name>
    <dbReference type="NCBI Taxonomy" id="2995309"/>
    <lineage>
        <taxon>Bacteria</taxon>
        <taxon>Pseudomonadati</taxon>
        <taxon>Myxococcota</taxon>
        <taxon>Myxococcia</taxon>
        <taxon>Myxococcales</taxon>
        <taxon>Cystobacterineae</taxon>
        <taxon>Archangiaceae</taxon>
        <taxon>Stigmatella</taxon>
    </lineage>
</organism>
<dbReference type="Proteomes" id="UP001221838">
    <property type="component" value="Unassembled WGS sequence"/>
</dbReference>
<sequence>MATQNKHSPRQLGTHGPKVFPLALGCMGMSGMYGPSDERESIATLHAALDHGITLLDTGDFYGMGHNEMLIGRALKDRRDKALLSVKFGALRGPDASWVGYDARPAAVKNFLAYTLTRLGVDHIDIYRPSRLDPQVPIEETVGAIADLVKAGYVRSIGLSEVGAETIRRAHAVHPISDLQIEYSLVSRNPEEALFPVLSELGIGVTAYGVLSRGLLSGSTPASQGDFRAHLPRFSGENLAQNQRLVGVLKSIAADKRVSPTQLAIAWVLAKGQHIVPVIGARKRTQLEESLGALGVELSASELKAIEAALPPSEVAGTRYGEPQMKHLDSER</sequence>
<evidence type="ECO:0000313" key="3">
    <source>
        <dbReference type="EMBL" id="MDC0712266.1"/>
    </source>
</evidence>